<dbReference type="EMBL" id="JAEOAQ010000001">
    <property type="protein sequence ID" value="KAG5421420.1"/>
    <property type="molecule type" value="Genomic_DNA"/>
</dbReference>
<dbReference type="InterPro" id="IPR033121">
    <property type="entry name" value="PEPTIDASE_A1"/>
</dbReference>
<dbReference type="InterPro" id="IPR033876">
    <property type="entry name" value="SAP-like"/>
</dbReference>
<keyword evidence="9 13" id="KW-0378">Hydrolase</keyword>
<name>A0A8H7ZGJ9_9ASCO</name>
<dbReference type="InterPro" id="IPR021109">
    <property type="entry name" value="Peptidase_aspartic_dom_sf"/>
</dbReference>
<dbReference type="FunFam" id="2.40.70.10:FF:000011">
    <property type="entry name" value="Aspartic protease"/>
    <property type="match status" value="1"/>
</dbReference>
<dbReference type="RefSeq" id="XP_067550536.1">
    <property type="nucleotide sequence ID" value="XM_067694242.1"/>
</dbReference>
<evidence type="ECO:0000256" key="8">
    <source>
        <dbReference type="ARBA" id="ARBA00022750"/>
    </source>
</evidence>
<dbReference type="GO" id="GO:0005576">
    <property type="term" value="C:extracellular region"/>
    <property type="evidence" value="ECO:0007669"/>
    <property type="project" value="UniProtKB-SubCell"/>
</dbReference>
<evidence type="ECO:0000256" key="7">
    <source>
        <dbReference type="ARBA" id="ARBA00022729"/>
    </source>
</evidence>
<dbReference type="FunFam" id="2.40.70.10:FF:000023">
    <property type="entry name" value="Aspartic protease"/>
    <property type="match status" value="1"/>
</dbReference>
<dbReference type="InterPro" id="IPR001969">
    <property type="entry name" value="Aspartic_peptidase_AS"/>
</dbReference>
<comment type="caution">
    <text evidence="16">The sequence shown here is derived from an EMBL/GenBank/DDBJ whole genome shotgun (WGS) entry which is preliminary data.</text>
</comment>
<gene>
    <name evidence="16" type="ORF">I9W82_000510</name>
</gene>
<dbReference type="PRINTS" id="PR00792">
    <property type="entry name" value="PEPSIN"/>
</dbReference>
<dbReference type="SUPFAM" id="SSF50630">
    <property type="entry name" value="Acid proteases"/>
    <property type="match status" value="1"/>
</dbReference>
<feature type="domain" description="Peptidase A1" evidence="15">
    <location>
        <begin position="76"/>
        <end position="388"/>
    </location>
</feature>
<evidence type="ECO:0000256" key="13">
    <source>
        <dbReference type="RuleBase" id="RU000454"/>
    </source>
</evidence>
<dbReference type="Gene3D" id="2.40.70.10">
    <property type="entry name" value="Acid Proteases"/>
    <property type="match status" value="2"/>
</dbReference>
<keyword evidence="6 13" id="KW-0645">Protease</keyword>
<evidence type="ECO:0000256" key="6">
    <source>
        <dbReference type="ARBA" id="ARBA00022670"/>
    </source>
</evidence>
<keyword evidence="7 14" id="KW-0732">Signal</keyword>
<comment type="subcellular location">
    <subcellularLocation>
        <location evidence="2">Secreted</location>
    </subcellularLocation>
</comment>
<evidence type="ECO:0000256" key="14">
    <source>
        <dbReference type="SAM" id="SignalP"/>
    </source>
</evidence>
<evidence type="ECO:0000259" key="15">
    <source>
        <dbReference type="PROSITE" id="PS51767"/>
    </source>
</evidence>
<dbReference type="Proteomes" id="UP000669133">
    <property type="component" value="Unassembled WGS sequence"/>
</dbReference>
<evidence type="ECO:0000256" key="10">
    <source>
        <dbReference type="ARBA" id="ARBA00023145"/>
    </source>
</evidence>
<dbReference type="EC" id="3.4.23.24" evidence="4"/>
<evidence type="ECO:0000256" key="1">
    <source>
        <dbReference type="ARBA" id="ARBA00001675"/>
    </source>
</evidence>
<dbReference type="GO" id="GO:0004190">
    <property type="term" value="F:aspartic-type endopeptidase activity"/>
    <property type="evidence" value="ECO:0007669"/>
    <property type="project" value="UniProtKB-KW"/>
</dbReference>
<evidence type="ECO:0000256" key="3">
    <source>
        <dbReference type="ARBA" id="ARBA00007447"/>
    </source>
</evidence>
<accession>A0A8H7ZGJ9</accession>
<protein>
    <recommendedName>
        <fullName evidence="4">candidapepsin</fullName>
        <ecNumber evidence="4">3.4.23.24</ecNumber>
    </recommendedName>
</protein>
<keyword evidence="5" id="KW-0964">Secreted</keyword>
<dbReference type="InterPro" id="IPR001461">
    <property type="entry name" value="Aspartic_peptidase_A1"/>
</dbReference>
<evidence type="ECO:0000313" key="16">
    <source>
        <dbReference type="EMBL" id="KAG5421420.1"/>
    </source>
</evidence>
<feature type="active site" evidence="12">
    <location>
        <position position="282"/>
    </location>
</feature>
<evidence type="ECO:0000313" key="17">
    <source>
        <dbReference type="Proteomes" id="UP000669133"/>
    </source>
</evidence>
<dbReference type="AlphaFoldDB" id="A0A8H7ZGJ9"/>
<proteinExistence type="inferred from homology"/>
<sequence>MVAIITLTRQVLLTIAIALLAQGATIPEAAKRDDTNPGFIALDFDVIKKPLNLTKALLHEKRDSIALSLINEGPSYAAKVSVGSNKQQQTVIIDTGSSDFWVVDSNAQCEDNVDCKSSGTFNPSSSSTYKSLGAQFAIEYGDGSTSEGTWGKDTVTISGVSITGQQLADVTETSVNQGILGIGYTSNEAVTNEYGQQTIQNYDNVPVTLKKQGKIKTNAYSLYLNSPTAESGTIIFGGVDNAKYSGSLISEQVTSSNQLTISLSSVNLKGSTFSFGQGALLDSGTTLTYFPSSFASKLAKQAGAYLVQVSSDESLYFIDCNTDTSGSTTFNFGNGAKITVPNSEYVYSNGDGTCLWGIQATNQAILGDNFLRHAYLLYNLDANTISIAQVKYTSSSSISAV</sequence>
<keyword evidence="10" id="KW-0865">Zymogen</keyword>
<dbReference type="PANTHER" id="PTHR47966">
    <property type="entry name" value="BETA-SITE APP-CLEAVING ENZYME, ISOFORM A-RELATED"/>
    <property type="match status" value="1"/>
</dbReference>
<evidence type="ECO:0000256" key="5">
    <source>
        <dbReference type="ARBA" id="ARBA00022525"/>
    </source>
</evidence>
<keyword evidence="11" id="KW-1015">Disulfide bond</keyword>
<feature type="active site" evidence="12">
    <location>
        <position position="94"/>
    </location>
</feature>
<dbReference type="GO" id="GO:0006508">
    <property type="term" value="P:proteolysis"/>
    <property type="evidence" value="ECO:0007669"/>
    <property type="project" value="UniProtKB-KW"/>
</dbReference>
<dbReference type="CDD" id="cd05474">
    <property type="entry name" value="SAP_like"/>
    <property type="match status" value="1"/>
</dbReference>
<evidence type="ECO:0000256" key="12">
    <source>
        <dbReference type="PIRSR" id="PIRSR601461-1"/>
    </source>
</evidence>
<dbReference type="PROSITE" id="PS00141">
    <property type="entry name" value="ASP_PROTEASE"/>
    <property type="match status" value="2"/>
</dbReference>
<evidence type="ECO:0000256" key="11">
    <source>
        <dbReference type="ARBA" id="ARBA00023157"/>
    </source>
</evidence>
<dbReference type="OrthoDB" id="771136at2759"/>
<keyword evidence="8 13" id="KW-0064">Aspartyl protease</keyword>
<dbReference type="Pfam" id="PF00026">
    <property type="entry name" value="Asp"/>
    <property type="match status" value="1"/>
</dbReference>
<dbReference type="PROSITE" id="PS51767">
    <property type="entry name" value="PEPTIDASE_A1"/>
    <property type="match status" value="1"/>
</dbReference>
<organism evidence="16 17">
    <name type="scientific">Candida metapsilosis</name>
    <dbReference type="NCBI Taxonomy" id="273372"/>
    <lineage>
        <taxon>Eukaryota</taxon>
        <taxon>Fungi</taxon>
        <taxon>Dikarya</taxon>
        <taxon>Ascomycota</taxon>
        <taxon>Saccharomycotina</taxon>
        <taxon>Pichiomycetes</taxon>
        <taxon>Debaryomycetaceae</taxon>
        <taxon>Candida/Lodderomyces clade</taxon>
        <taxon>Candida</taxon>
    </lineage>
</organism>
<comment type="similarity">
    <text evidence="3 13">Belongs to the peptidase A1 family.</text>
</comment>
<evidence type="ECO:0000256" key="2">
    <source>
        <dbReference type="ARBA" id="ARBA00004613"/>
    </source>
</evidence>
<keyword evidence="17" id="KW-1185">Reference proteome</keyword>
<evidence type="ECO:0000256" key="9">
    <source>
        <dbReference type="ARBA" id="ARBA00022801"/>
    </source>
</evidence>
<evidence type="ECO:0000256" key="4">
    <source>
        <dbReference type="ARBA" id="ARBA00013207"/>
    </source>
</evidence>
<feature type="chain" id="PRO_5034742628" description="candidapepsin" evidence="14">
    <location>
        <begin position="24"/>
        <end position="401"/>
    </location>
</feature>
<comment type="catalytic activity">
    <reaction evidence="1">
        <text>Preferential cleavage at the carboxyl of hydrophobic amino acids, but fails to cleave 15-Leu-|-Tyr-16, 16-Tyr-|-Leu-17 and 24-Phe-|-Phe-25 of insulin B chain. Activates trypsinogen, and degrades keratin.</text>
        <dbReference type="EC" id="3.4.23.24"/>
    </reaction>
</comment>
<dbReference type="GeneID" id="93649139"/>
<reference evidence="16 17" key="1">
    <citation type="submission" date="2020-12" db="EMBL/GenBank/DDBJ databases">
        <title>Effect of drift, selection, and recombination on the evolution of hybrid genomes in Candida yeast pathogens.</title>
        <authorList>
            <person name="Mixao V."/>
            <person name="Ksiezopolska E."/>
            <person name="Saus E."/>
            <person name="Boekhout T."/>
            <person name="Gacser A."/>
            <person name="Gabaldon T."/>
        </authorList>
    </citation>
    <scope>NUCLEOTIDE SEQUENCE [LARGE SCALE GENOMIC DNA]</scope>
    <source>
        <strain evidence="16 17">BP57</strain>
    </source>
</reference>
<feature type="signal peptide" evidence="14">
    <location>
        <begin position="1"/>
        <end position="23"/>
    </location>
</feature>
<dbReference type="PANTHER" id="PTHR47966:SF65">
    <property type="entry name" value="ASPARTIC-TYPE ENDOPEPTIDASE"/>
    <property type="match status" value="1"/>
</dbReference>